<dbReference type="EMBL" id="OU015569">
    <property type="protein sequence ID" value="CAG5100021.1"/>
    <property type="molecule type" value="Genomic_DNA"/>
</dbReference>
<feature type="compositionally biased region" description="Basic and acidic residues" evidence="1">
    <location>
        <begin position="79"/>
        <end position="91"/>
    </location>
</feature>
<keyword evidence="3" id="KW-1185">Reference proteome</keyword>
<organism evidence="2 3">
    <name type="scientific">Oikopleura dioica</name>
    <name type="common">Tunicate</name>
    <dbReference type="NCBI Taxonomy" id="34765"/>
    <lineage>
        <taxon>Eukaryota</taxon>
        <taxon>Metazoa</taxon>
        <taxon>Chordata</taxon>
        <taxon>Tunicata</taxon>
        <taxon>Appendicularia</taxon>
        <taxon>Copelata</taxon>
        <taxon>Oikopleuridae</taxon>
        <taxon>Oikopleura</taxon>
    </lineage>
</organism>
<evidence type="ECO:0000313" key="3">
    <source>
        <dbReference type="Proteomes" id="UP001158576"/>
    </source>
</evidence>
<gene>
    <name evidence="2" type="ORF">OKIOD_LOCUS8363</name>
</gene>
<feature type="compositionally biased region" description="Basic and acidic residues" evidence="1">
    <location>
        <begin position="108"/>
        <end position="143"/>
    </location>
</feature>
<dbReference type="Proteomes" id="UP001158576">
    <property type="component" value="Chromosome XSR"/>
</dbReference>
<proteinExistence type="predicted"/>
<feature type="compositionally biased region" description="Polar residues" evidence="1">
    <location>
        <begin position="27"/>
        <end position="39"/>
    </location>
</feature>
<feature type="region of interest" description="Disordered" evidence="1">
    <location>
        <begin position="1"/>
        <end position="184"/>
    </location>
</feature>
<name>A0ABN7SJ44_OIKDI</name>
<protein>
    <submittedName>
        <fullName evidence="2">Oidioi.mRNA.OKI2018_I69.XSR.g16805.t1.cds</fullName>
    </submittedName>
</protein>
<evidence type="ECO:0000313" key="2">
    <source>
        <dbReference type="EMBL" id="CAG5100021.1"/>
    </source>
</evidence>
<accession>A0ABN7SJ44</accession>
<feature type="compositionally biased region" description="Basic and acidic residues" evidence="1">
    <location>
        <begin position="40"/>
        <end position="49"/>
    </location>
</feature>
<reference evidence="2 3" key="1">
    <citation type="submission" date="2021-04" db="EMBL/GenBank/DDBJ databases">
        <authorList>
            <person name="Bliznina A."/>
        </authorList>
    </citation>
    <scope>NUCLEOTIDE SEQUENCE [LARGE SCALE GENOMIC DNA]</scope>
</reference>
<sequence length="184" mass="21004">MRPKTSADCALPNREVQEYQPKGNRLLNETNPDAVNVTTCKKERVENRSAHLAKNTGQGTSRPSRYRGDRNVPKGSFESQKKKISDPEMKIFFEPQPIRGARRTTSLPERDSPASILKREKAHSEELPSTSRAKEDRSPRRQLDTSCVPPPGSPPKKRKKAVTKQQFRAKQMDRLRRNAKNMNK</sequence>
<evidence type="ECO:0000256" key="1">
    <source>
        <dbReference type="SAM" id="MobiDB-lite"/>
    </source>
</evidence>